<evidence type="ECO:0000313" key="2">
    <source>
        <dbReference type="EMBL" id="KAH8033150.1"/>
    </source>
</evidence>
<dbReference type="AlphaFoldDB" id="A0A9J6EFK1"/>
<keyword evidence="3" id="KW-1185">Reference proteome</keyword>
<organism evidence="2 3">
    <name type="scientific">Rhipicephalus microplus</name>
    <name type="common">Cattle tick</name>
    <name type="synonym">Boophilus microplus</name>
    <dbReference type="NCBI Taxonomy" id="6941"/>
    <lineage>
        <taxon>Eukaryota</taxon>
        <taxon>Metazoa</taxon>
        <taxon>Ecdysozoa</taxon>
        <taxon>Arthropoda</taxon>
        <taxon>Chelicerata</taxon>
        <taxon>Arachnida</taxon>
        <taxon>Acari</taxon>
        <taxon>Parasitiformes</taxon>
        <taxon>Ixodida</taxon>
        <taxon>Ixodoidea</taxon>
        <taxon>Ixodidae</taxon>
        <taxon>Rhipicephalinae</taxon>
        <taxon>Rhipicephalus</taxon>
        <taxon>Boophilus</taxon>
    </lineage>
</organism>
<feature type="compositionally biased region" description="Polar residues" evidence="1">
    <location>
        <begin position="188"/>
        <end position="198"/>
    </location>
</feature>
<comment type="caution">
    <text evidence="2">The sequence shown here is derived from an EMBL/GenBank/DDBJ whole genome shotgun (WGS) entry which is preliminary data.</text>
</comment>
<feature type="region of interest" description="Disordered" evidence="1">
    <location>
        <begin position="67"/>
        <end position="86"/>
    </location>
</feature>
<name>A0A9J6EFK1_RHIMP</name>
<evidence type="ECO:0000256" key="1">
    <source>
        <dbReference type="SAM" id="MobiDB-lite"/>
    </source>
</evidence>
<feature type="region of interest" description="Disordered" evidence="1">
    <location>
        <begin position="1"/>
        <end position="20"/>
    </location>
</feature>
<accession>A0A9J6EFK1</accession>
<reference evidence="2" key="1">
    <citation type="journal article" date="2020" name="Cell">
        <title>Large-Scale Comparative Analyses of Tick Genomes Elucidate Their Genetic Diversity and Vector Capacities.</title>
        <authorList>
            <consortium name="Tick Genome and Microbiome Consortium (TIGMIC)"/>
            <person name="Jia N."/>
            <person name="Wang J."/>
            <person name="Shi W."/>
            <person name="Du L."/>
            <person name="Sun Y."/>
            <person name="Zhan W."/>
            <person name="Jiang J.F."/>
            <person name="Wang Q."/>
            <person name="Zhang B."/>
            <person name="Ji P."/>
            <person name="Bell-Sakyi L."/>
            <person name="Cui X.M."/>
            <person name="Yuan T.T."/>
            <person name="Jiang B.G."/>
            <person name="Yang W.F."/>
            <person name="Lam T.T."/>
            <person name="Chang Q.C."/>
            <person name="Ding S.J."/>
            <person name="Wang X.J."/>
            <person name="Zhu J.G."/>
            <person name="Ruan X.D."/>
            <person name="Zhao L."/>
            <person name="Wei J.T."/>
            <person name="Ye R.Z."/>
            <person name="Que T.C."/>
            <person name="Du C.H."/>
            <person name="Zhou Y.H."/>
            <person name="Cheng J.X."/>
            <person name="Dai P.F."/>
            <person name="Guo W.B."/>
            <person name="Han X.H."/>
            <person name="Huang E.J."/>
            <person name="Li L.F."/>
            <person name="Wei W."/>
            <person name="Gao Y.C."/>
            <person name="Liu J.Z."/>
            <person name="Shao H.Z."/>
            <person name="Wang X."/>
            <person name="Wang C.C."/>
            <person name="Yang T.C."/>
            <person name="Huo Q.B."/>
            <person name="Li W."/>
            <person name="Chen H.Y."/>
            <person name="Chen S.E."/>
            <person name="Zhou L.G."/>
            <person name="Ni X.B."/>
            <person name="Tian J.H."/>
            <person name="Sheng Y."/>
            <person name="Liu T."/>
            <person name="Pan Y.S."/>
            <person name="Xia L.Y."/>
            <person name="Li J."/>
            <person name="Zhao F."/>
            <person name="Cao W.C."/>
        </authorList>
    </citation>
    <scope>NUCLEOTIDE SEQUENCE</scope>
    <source>
        <strain evidence="2">Rmic-2018</strain>
    </source>
</reference>
<dbReference type="EMBL" id="JABSTU010000004">
    <property type="protein sequence ID" value="KAH8033150.1"/>
    <property type="molecule type" value="Genomic_DNA"/>
</dbReference>
<protein>
    <submittedName>
        <fullName evidence="2">Uncharacterized protein</fullName>
    </submittedName>
</protein>
<feature type="compositionally biased region" description="Basic and acidic residues" evidence="1">
    <location>
        <begin position="67"/>
        <end position="77"/>
    </location>
</feature>
<feature type="region of interest" description="Disordered" evidence="1">
    <location>
        <begin position="126"/>
        <end position="154"/>
    </location>
</feature>
<sequence>MSSRSPSATRRRSRSLTNRAARMKYPCWDEPEIINRGPAGDGTSLLVLQKRTKSCTPLAPLLAEKHGTSQPLKEDAVSGHQDQTGAPVVQREYSRCDEETQQCNNTSSCMTYHSFEPLEISGGAFFEGGCPYQDQTSDDDRNGTDARSSSNATEALLVKRAPTFISCIPNIGGQKPVDRPSTGHLRSLSIQPTTSLADTKSDVRLWKPQSDRESDDDEDNANEKESSSDDEDMPAHRHRIARSVTSKVTFKRQAWRPGNQADLAKNRQLRLETSRAHRHFAAGHLITDDAVFLATRSFLPVGELLSKMEKLALGHAIRCSRFTCNRKRL</sequence>
<feature type="compositionally biased region" description="Basic and acidic residues" evidence="1">
    <location>
        <begin position="199"/>
        <end position="212"/>
    </location>
</feature>
<reference evidence="2" key="2">
    <citation type="submission" date="2021-09" db="EMBL/GenBank/DDBJ databases">
        <authorList>
            <person name="Jia N."/>
            <person name="Wang J."/>
            <person name="Shi W."/>
            <person name="Du L."/>
            <person name="Sun Y."/>
            <person name="Zhan W."/>
            <person name="Jiang J."/>
            <person name="Wang Q."/>
            <person name="Zhang B."/>
            <person name="Ji P."/>
            <person name="Sakyi L.B."/>
            <person name="Cui X."/>
            <person name="Yuan T."/>
            <person name="Jiang B."/>
            <person name="Yang W."/>
            <person name="Lam T.T.-Y."/>
            <person name="Chang Q."/>
            <person name="Ding S."/>
            <person name="Wang X."/>
            <person name="Zhu J."/>
            <person name="Ruan X."/>
            <person name="Zhao L."/>
            <person name="Wei J."/>
            <person name="Que T."/>
            <person name="Du C."/>
            <person name="Cheng J."/>
            <person name="Dai P."/>
            <person name="Han X."/>
            <person name="Huang E."/>
            <person name="Gao Y."/>
            <person name="Liu J."/>
            <person name="Shao H."/>
            <person name="Ye R."/>
            <person name="Li L."/>
            <person name="Wei W."/>
            <person name="Wang X."/>
            <person name="Wang C."/>
            <person name="Huo Q."/>
            <person name="Li W."/>
            <person name="Guo W."/>
            <person name="Chen H."/>
            <person name="Chen S."/>
            <person name="Zhou L."/>
            <person name="Zhou L."/>
            <person name="Ni X."/>
            <person name="Tian J."/>
            <person name="Zhou Y."/>
            <person name="Sheng Y."/>
            <person name="Liu T."/>
            <person name="Pan Y."/>
            <person name="Xia L."/>
            <person name="Li J."/>
            <person name="Zhao F."/>
            <person name="Cao W."/>
        </authorList>
    </citation>
    <scope>NUCLEOTIDE SEQUENCE</scope>
    <source>
        <strain evidence="2">Rmic-2018</strain>
        <tissue evidence="2">Larvae</tissue>
    </source>
</reference>
<proteinExistence type="predicted"/>
<dbReference type="Proteomes" id="UP000821866">
    <property type="component" value="Chromosome 2"/>
</dbReference>
<gene>
    <name evidence="2" type="ORF">HPB51_008016</name>
</gene>
<feature type="region of interest" description="Disordered" evidence="1">
    <location>
        <begin position="168"/>
        <end position="243"/>
    </location>
</feature>
<evidence type="ECO:0000313" key="3">
    <source>
        <dbReference type="Proteomes" id="UP000821866"/>
    </source>
</evidence>